<dbReference type="FunFam" id="3.20.20.450:FF:000001">
    <property type="entry name" value="Cyclic di-GMP phosphodiesterase yahA"/>
    <property type="match status" value="1"/>
</dbReference>
<name>A0A7X2S7E6_9BACI</name>
<feature type="domain" description="GGDEF" evidence="3">
    <location>
        <begin position="554"/>
        <end position="686"/>
    </location>
</feature>
<dbReference type="CDD" id="cd18773">
    <property type="entry name" value="PDC1_HK_sensor"/>
    <property type="match status" value="1"/>
</dbReference>
<dbReference type="FunFam" id="3.30.70.270:FF:000001">
    <property type="entry name" value="Diguanylate cyclase domain protein"/>
    <property type="match status" value="1"/>
</dbReference>
<feature type="transmembrane region" description="Helical" evidence="1">
    <location>
        <begin position="105"/>
        <end position="127"/>
    </location>
</feature>
<dbReference type="OrthoDB" id="9759607at2"/>
<dbReference type="Proteomes" id="UP000434639">
    <property type="component" value="Unassembled WGS sequence"/>
</dbReference>
<dbReference type="InterPro" id="IPR000160">
    <property type="entry name" value="GGDEF_dom"/>
</dbReference>
<feature type="transmembrane region" description="Helical" evidence="1">
    <location>
        <begin position="139"/>
        <end position="161"/>
    </location>
</feature>
<evidence type="ECO:0000259" key="2">
    <source>
        <dbReference type="PROSITE" id="PS50883"/>
    </source>
</evidence>
<organism evidence="4 5">
    <name type="scientific">Metabacillus mangrovi</name>
    <dbReference type="NCBI Taxonomy" id="1491830"/>
    <lineage>
        <taxon>Bacteria</taxon>
        <taxon>Bacillati</taxon>
        <taxon>Bacillota</taxon>
        <taxon>Bacilli</taxon>
        <taxon>Bacillales</taxon>
        <taxon>Bacillaceae</taxon>
        <taxon>Metabacillus</taxon>
    </lineage>
</organism>
<feature type="domain" description="EAL" evidence="2">
    <location>
        <begin position="695"/>
        <end position="949"/>
    </location>
</feature>
<dbReference type="NCBIfam" id="TIGR00254">
    <property type="entry name" value="GGDEF"/>
    <property type="match status" value="1"/>
</dbReference>
<dbReference type="InterPro" id="IPR029787">
    <property type="entry name" value="Nucleotide_cyclase"/>
</dbReference>
<dbReference type="Pfam" id="PF00990">
    <property type="entry name" value="GGDEF"/>
    <property type="match status" value="1"/>
</dbReference>
<dbReference type="PANTHER" id="PTHR44757:SF2">
    <property type="entry name" value="BIOFILM ARCHITECTURE MAINTENANCE PROTEIN MBAA"/>
    <property type="match status" value="1"/>
</dbReference>
<evidence type="ECO:0000259" key="3">
    <source>
        <dbReference type="PROSITE" id="PS50887"/>
    </source>
</evidence>
<dbReference type="PROSITE" id="PS50887">
    <property type="entry name" value="GGDEF"/>
    <property type="match status" value="1"/>
</dbReference>
<dbReference type="InterPro" id="IPR035919">
    <property type="entry name" value="EAL_sf"/>
</dbReference>
<dbReference type="CDD" id="cd01948">
    <property type="entry name" value="EAL"/>
    <property type="match status" value="1"/>
</dbReference>
<dbReference type="InterPro" id="IPR052155">
    <property type="entry name" value="Biofilm_reg_signaling"/>
</dbReference>
<dbReference type="Gene3D" id="3.30.70.270">
    <property type="match status" value="1"/>
</dbReference>
<feature type="transmembrane region" description="Helical" evidence="1">
    <location>
        <begin position="173"/>
        <end position="192"/>
    </location>
</feature>
<feature type="transmembrane region" description="Helical" evidence="1">
    <location>
        <begin position="436"/>
        <end position="454"/>
    </location>
</feature>
<feature type="transmembrane region" description="Helical" evidence="1">
    <location>
        <begin position="36"/>
        <end position="56"/>
    </location>
</feature>
<proteinExistence type="predicted"/>
<accession>A0A7X2S7E6</accession>
<keyword evidence="5" id="KW-1185">Reference proteome</keyword>
<keyword evidence="1" id="KW-0812">Transmembrane</keyword>
<evidence type="ECO:0000256" key="1">
    <source>
        <dbReference type="SAM" id="Phobius"/>
    </source>
</evidence>
<reference evidence="4 5" key="1">
    <citation type="journal article" date="2017" name="Int. J. Syst. Evol. Microbiol.">
        <title>Bacillus mangrovi sp. nov., isolated from a sediment sample from a mangrove forest.</title>
        <authorList>
            <person name="Gupta V."/>
            <person name="Singh P.K."/>
            <person name="Korpole S."/>
            <person name="Tanuku N.R.S."/>
            <person name="Pinnaka A.K."/>
        </authorList>
    </citation>
    <scope>NUCLEOTIDE SEQUENCE [LARGE SCALE GENOMIC DNA]</scope>
    <source>
        <strain evidence="4 5">KCTC 33872</strain>
    </source>
</reference>
<dbReference type="InterPro" id="IPR001633">
    <property type="entry name" value="EAL_dom"/>
</dbReference>
<dbReference type="EMBL" id="WMIB01000022">
    <property type="protein sequence ID" value="MTH55029.1"/>
    <property type="molecule type" value="Genomic_DNA"/>
</dbReference>
<evidence type="ECO:0000313" key="4">
    <source>
        <dbReference type="EMBL" id="MTH55029.1"/>
    </source>
</evidence>
<dbReference type="AlphaFoldDB" id="A0A7X2S7E6"/>
<dbReference type="Gene3D" id="3.20.20.450">
    <property type="entry name" value="EAL domain"/>
    <property type="match status" value="1"/>
</dbReference>
<dbReference type="InterPro" id="IPR043128">
    <property type="entry name" value="Rev_trsase/Diguanyl_cyclase"/>
</dbReference>
<sequence>MMTLTPKRKHSLSWLGALPLTILAVLFNYFSVEIFFGIDFLFGSVFVFIIVFTYGLRAGLAASLIASTATFFLWGHVFGIILLTCEAAAVYWLQRRSGMNPAILVAVYWLFAGIPLVYLTYFGFLGTDLLDTTIVGLKYMVNGILNSLIFSIFHLLYQQYVLKRFKPKRFQEVLFITFTSIFLIPSMFMLVYEGNKEYKEELVRLEQTASLKKQMISSSLSSWESAHRASLNTLKLYISEDSRHMQQHLQELGRSLPYVQDIYVFNHRKDLDYIYSEKSNLPFYHIPFLKLTKMNPYVTDVYLNQFTREQMTSIVVPFHEEKYTGFAVATYRIQDLLMMLNRMEPRENIEVSLYDEQLLSMYRLSQLKNGKISEFADPNSSFIMQPGGDQSENKMNRWKESSLAERTAVPLIPWNLFTAVEIEPYQDRLYMSYIKLFGMILMMIGMSIFLAYWLSNILVNSIRSLSIITEQVSPAKMAGQKIAWPKTSIMEVSRLTKSFEQLISDFNQIMQELKSKQKKLEYFAHYDVLTNMHNRYSFTEQLERELRLSGQFDRSLALMFCDLDRFKLINDSLGHDTGDELLRELSNKIRNICGECAILCRHGGDEFLIALPAEGEDSAAAAARKLLEDISKPIVIGEHEVSVTCSIGISLYPAHATTIEGLISTADIAMYSAKEKGKNTFEFFSPELSGNLARRVMIENELQKGIEFEEFHLHYQPQLDLKTNRMTGLEALIRWENPRLGRVSPAEFIPVAEETGIIRRLGEWVIDRAASDMRKLMEHGHHELSVAVNISIKQFYHDSLPGFIMEVLAKHQVPASRFKIEITESVVIGHFDLVLEQLHSLKKEGIQIALDDFGTGYSSLNYLKILPIDIVKIDRSFIQDILSNPEDAAIVQAVIQIAESSSLTVIAEGVETDEQTDFLRVIGCHQGQGYTFSRPKPIEALLTELEEQYTKG</sequence>
<gene>
    <name evidence="4" type="ORF">GKZ89_16620</name>
</gene>
<evidence type="ECO:0000313" key="5">
    <source>
        <dbReference type="Proteomes" id="UP000434639"/>
    </source>
</evidence>
<feature type="transmembrane region" description="Helical" evidence="1">
    <location>
        <begin position="12"/>
        <end position="30"/>
    </location>
</feature>
<keyword evidence="1" id="KW-1133">Transmembrane helix</keyword>
<comment type="caution">
    <text evidence="4">The sequence shown here is derived from an EMBL/GenBank/DDBJ whole genome shotgun (WGS) entry which is preliminary data.</text>
</comment>
<dbReference type="CDD" id="cd01949">
    <property type="entry name" value="GGDEF"/>
    <property type="match status" value="1"/>
</dbReference>
<dbReference type="PANTHER" id="PTHR44757">
    <property type="entry name" value="DIGUANYLATE CYCLASE DGCP"/>
    <property type="match status" value="1"/>
</dbReference>
<feature type="transmembrane region" description="Helical" evidence="1">
    <location>
        <begin position="68"/>
        <end position="93"/>
    </location>
</feature>
<dbReference type="SUPFAM" id="SSF55073">
    <property type="entry name" value="Nucleotide cyclase"/>
    <property type="match status" value="1"/>
</dbReference>
<dbReference type="SUPFAM" id="SSF141868">
    <property type="entry name" value="EAL domain-like"/>
    <property type="match status" value="1"/>
</dbReference>
<dbReference type="Pfam" id="PF00563">
    <property type="entry name" value="EAL"/>
    <property type="match status" value="1"/>
</dbReference>
<dbReference type="PROSITE" id="PS50883">
    <property type="entry name" value="EAL"/>
    <property type="match status" value="1"/>
</dbReference>
<dbReference type="SMART" id="SM00052">
    <property type="entry name" value="EAL"/>
    <property type="match status" value="1"/>
</dbReference>
<keyword evidence="1" id="KW-0472">Membrane</keyword>
<dbReference type="SMART" id="SM00267">
    <property type="entry name" value="GGDEF"/>
    <property type="match status" value="1"/>
</dbReference>
<protein>
    <submittedName>
        <fullName evidence="4">EAL domain-containing protein</fullName>
    </submittedName>
</protein>